<evidence type="ECO:0000256" key="1">
    <source>
        <dbReference type="SAM" id="MobiDB-lite"/>
    </source>
</evidence>
<organism evidence="5 6">
    <name type="scientific">Musa acuminata subsp. malaccensis</name>
    <name type="common">Wild banana</name>
    <name type="synonym">Musa malaccensis</name>
    <dbReference type="NCBI Taxonomy" id="214687"/>
    <lineage>
        <taxon>Eukaryota</taxon>
        <taxon>Viridiplantae</taxon>
        <taxon>Streptophyta</taxon>
        <taxon>Embryophyta</taxon>
        <taxon>Tracheophyta</taxon>
        <taxon>Spermatophyta</taxon>
        <taxon>Magnoliopsida</taxon>
        <taxon>Liliopsida</taxon>
        <taxon>Zingiberales</taxon>
        <taxon>Musaceae</taxon>
        <taxon>Musa</taxon>
    </lineage>
</organism>
<protein>
    <submittedName>
        <fullName evidence="4">(wild Malaysian banana) hypothetical protein</fullName>
    </submittedName>
</protein>
<proteinExistence type="predicted"/>
<evidence type="ECO:0000313" key="6">
    <source>
        <dbReference type="Proteomes" id="UP000012960"/>
    </source>
</evidence>
<feature type="transmembrane region" description="Helical" evidence="2">
    <location>
        <begin position="86"/>
        <end position="105"/>
    </location>
</feature>
<keyword evidence="2" id="KW-1133">Transmembrane helix</keyword>
<gene>
    <name evidence="4" type="ORF">GSMUA_28900.1</name>
</gene>
<dbReference type="InParanoid" id="A0A804JZS7"/>
<evidence type="ECO:0000256" key="2">
    <source>
        <dbReference type="SAM" id="Phobius"/>
    </source>
</evidence>
<dbReference type="PANTHER" id="PTHR33098:SF53">
    <property type="entry name" value="OS05G0540900 PROTEIN"/>
    <property type="match status" value="1"/>
</dbReference>
<dbReference type="PANTHER" id="PTHR33098">
    <property type="entry name" value="COTTON FIBER (DUF761)"/>
    <property type="match status" value="1"/>
</dbReference>
<dbReference type="OMA" id="LYRQNTQ"/>
<dbReference type="Proteomes" id="UP000012960">
    <property type="component" value="Unplaced"/>
</dbReference>
<feature type="region of interest" description="Disordered" evidence="1">
    <location>
        <begin position="114"/>
        <end position="134"/>
    </location>
</feature>
<dbReference type="Gramene" id="Ma07_t25560.1">
    <property type="protein sequence ID" value="Ma07_p25560.1"/>
    <property type="gene ID" value="Ma07_g25560"/>
</dbReference>
<dbReference type="EMBL" id="HG996473">
    <property type="protein sequence ID" value="CAG1857748.1"/>
    <property type="molecule type" value="Genomic_DNA"/>
</dbReference>
<dbReference type="InterPro" id="IPR008480">
    <property type="entry name" value="DUF761_pln"/>
</dbReference>
<accession>A0A804JZS7</accession>
<sequence>MVQCLLMPIIVEVDLYKCDPYDLLKMALFSTYPVLAPDYYHDPPAIQFCPPSSVLLSIVLRRTKGKSASMMMEESWTSIWTSVRGWFTPTVLFLLLNLVIGTIAVTSKSLRSHRRHHRDGVDVPPEDLPPLSRGPSAMLERIRSIGLYRFRSGEISIDAALSRTLLEAGPLETVTDPPEAAATHEDNHDHETHQYGRSRSDTREEAAGKLAGKMKKSASASSAFDHFEAAEIVRRPATARGGRGAPVAEEEEEVEVDARADDFINRFRQQLHLQRLDSILRYKEMLKRGK</sequence>
<dbReference type="EnsemblPlants" id="Ma07_t25560.1">
    <property type="protein sequence ID" value="Ma07_p25560.1"/>
    <property type="gene ID" value="Ma07_g25560"/>
</dbReference>
<dbReference type="InterPro" id="IPR025520">
    <property type="entry name" value="DUF4408"/>
</dbReference>
<dbReference type="FunCoup" id="A0A804JZS7">
    <property type="interactions" value="878"/>
</dbReference>
<feature type="region of interest" description="Disordered" evidence="1">
    <location>
        <begin position="174"/>
        <end position="211"/>
    </location>
</feature>
<evidence type="ECO:0000313" key="4">
    <source>
        <dbReference type="EMBL" id="CAG1857748.1"/>
    </source>
</evidence>
<keyword evidence="6" id="KW-1185">Reference proteome</keyword>
<evidence type="ECO:0000259" key="3">
    <source>
        <dbReference type="Pfam" id="PF14364"/>
    </source>
</evidence>
<dbReference type="Pfam" id="PF05553">
    <property type="entry name" value="DUF761"/>
    <property type="match status" value="1"/>
</dbReference>
<reference evidence="4" key="1">
    <citation type="submission" date="2021-03" db="EMBL/GenBank/DDBJ databases">
        <authorList>
            <consortium name="Genoscope - CEA"/>
            <person name="William W."/>
        </authorList>
    </citation>
    <scope>NUCLEOTIDE SEQUENCE</scope>
    <source>
        <strain evidence="4">Doubled-haploid Pahang</strain>
    </source>
</reference>
<feature type="compositionally biased region" description="Basic and acidic residues" evidence="1">
    <location>
        <begin position="182"/>
        <end position="207"/>
    </location>
</feature>
<keyword evidence="2" id="KW-0472">Membrane</keyword>
<dbReference type="OrthoDB" id="1931904at2759"/>
<keyword evidence="2" id="KW-0812">Transmembrane</keyword>
<reference evidence="5" key="2">
    <citation type="submission" date="2021-05" db="UniProtKB">
        <authorList>
            <consortium name="EnsemblPlants"/>
        </authorList>
    </citation>
    <scope>IDENTIFICATION</scope>
    <source>
        <strain evidence="5">subsp. malaccensis</strain>
    </source>
</reference>
<dbReference type="AlphaFoldDB" id="A0A804JZS7"/>
<feature type="domain" description="DUF4408" evidence="3">
    <location>
        <begin position="78"/>
        <end position="108"/>
    </location>
</feature>
<evidence type="ECO:0000313" key="5">
    <source>
        <dbReference type="EnsemblPlants" id="Ma07_p25560.1"/>
    </source>
</evidence>
<name>A0A804JZS7_MUSAM</name>
<dbReference type="Pfam" id="PF14364">
    <property type="entry name" value="DUF4408"/>
    <property type="match status" value="1"/>
</dbReference>